<dbReference type="InterPro" id="IPR036388">
    <property type="entry name" value="WH-like_DNA-bd_sf"/>
</dbReference>
<dbReference type="OrthoDB" id="1663931at2"/>
<protein>
    <submittedName>
        <fullName evidence="3">Transposase IS3/IS911 family protein</fullName>
    </submittedName>
</protein>
<dbReference type="HOGENOM" id="CLU_027402_17_4_9"/>
<reference evidence="3 4" key="1">
    <citation type="journal article" date="2015" name="Genome Announc.">
        <title>Complete Genome Sequence of Pelosinus fermentans JBW45, a Member of a Remarkably Competitive Group of Negativicutes in the Firmicutes Phylum.</title>
        <authorList>
            <person name="De Leon K.B."/>
            <person name="Utturkar S.M."/>
            <person name="Camilleri L.B."/>
            <person name="Elias D.A."/>
            <person name="Arkin A.P."/>
            <person name="Fields M.W."/>
            <person name="Brown S.D."/>
            <person name="Wall J.D."/>
        </authorList>
    </citation>
    <scope>NUCLEOTIDE SEQUENCE [LARGE SCALE GENOMIC DNA]</scope>
    <source>
        <strain evidence="3 4">JBW45</strain>
    </source>
</reference>
<accession>A0A0C5Q7B7</accession>
<dbReference type="KEGG" id="pft:JBW_02196"/>
<dbReference type="PANTHER" id="PTHR33795:SF1">
    <property type="entry name" value="INSERTION ELEMENT IS150 PROTEIN INSJ"/>
    <property type="match status" value="1"/>
</dbReference>
<dbReference type="GO" id="GO:0043565">
    <property type="term" value="F:sequence-specific DNA binding"/>
    <property type="evidence" value="ECO:0007669"/>
    <property type="project" value="InterPro"/>
</dbReference>
<dbReference type="PANTHER" id="PTHR33795">
    <property type="entry name" value="INSERTION ELEMENT IS150 PROTEIN INSJ"/>
    <property type="match status" value="1"/>
</dbReference>
<dbReference type="InterPro" id="IPR052057">
    <property type="entry name" value="IS150/IS1296_orfA-like"/>
</dbReference>
<feature type="domain" description="Insertion element IS150 protein InsJ-like helix-turn-helix" evidence="2">
    <location>
        <begin position="69"/>
        <end position="107"/>
    </location>
</feature>
<organism evidence="3 4">
    <name type="scientific">Pelosinus fermentans JBW45</name>
    <dbReference type="NCBI Taxonomy" id="1192197"/>
    <lineage>
        <taxon>Bacteria</taxon>
        <taxon>Bacillati</taxon>
        <taxon>Bacillota</taxon>
        <taxon>Negativicutes</taxon>
        <taxon>Selenomonadales</taxon>
        <taxon>Sporomusaceae</taxon>
        <taxon>Pelosinus</taxon>
    </lineage>
</organism>
<gene>
    <name evidence="3" type="ORF">JBW_02196</name>
</gene>
<evidence type="ECO:0000256" key="1">
    <source>
        <dbReference type="ARBA" id="ARBA00038232"/>
    </source>
</evidence>
<dbReference type="RefSeq" id="WP_045820613.1">
    <property type="nucleotide sequence ID" value="NZ_CP010978.1"/>
</dbReference>
<dbReference type="InterPro" id="IPR055247">
    <property type="entry name" value="InsJ-like_HTH"/>
</dbReference>
<dbReference type="Pfam" id="PF13518">
    <property type="entry name" value="HTH_28"/>
    <property type="match status" value="2"/>
</dbReference>
<reference evidence="4" key="2">
    <citation type="submission" date="2015-02" db="EMBL/GenBank/DDBJ databases">
        <title>Complete Genome Sequence of Pelosinus fermentans JBW45.</title>
        <authorList>
            <person name="De Leon K.B."/>
            <person name="Utturkar S.M."/>
            <person name="Camilleri L.B."/>
            <person name="Arkin A.P."/>
            <person name="Fields M.W."/>
            <person name="Brown S.D."/>
            <person name="Wall J.D."/>
        </authorList>
    </citation>
    <scope>NUCLEOTIDE SEQUENCE [LARGE SCALE GENOMIC DNA]</scope>
    <source>
        <strain evidence="4">JBW45</strain>
    </source>
</reference>
<evidence type="ECO:0000313" key="4">
    <source>
        <dbReference type="Proteomes" id="UP000005361"/>
    </source>
</evidence>
<feature type="domain" description="Insertion element IS150 protein InsJ-like helix-turn-helix" evidence="2">
    <location>
        <begin position="11"/>
        <end position="56"/>
    </location>
</feature>
<dbReference type="EMBL" id="CP010978">
    <property type="protein sequence ID" value="AJQ27544.1"/>
    <property type="molecule type" value="Genomic_DNA"/>
</dbReference>
<evidence type="ECO:0000259" key="2">
    <source>
        <dbReference type="Pfam" id="PF13518"/>
    </source>
</evidence>
<comment type="similarity">
    <text evidence="1">Belongs to the IS150/IS1296 orfA family.</text>
</comment>
<sequence length="192" mass="22301">MGSKFTVSYEERIDAVEKYLRNEYSMNDLSKQLKVTNTSIRRWLARYQSLGPEGLQETSKNLSYSSELKETVVMDYLSGSGSHMDLCKKYGIKSTRQLRSWISKYNSHEKLKSSGTGGVPIMTKGRKTNYEERVEIVKYCIEHQNNYADVEALQDKRGKRKTLDEMSEIEKLSAENKLLEAKNKRQQMEIDF</sequence>
<dbReference type="Proteomes" id="UP000005361">
    <property type="component" value="Chromosome"/>
</dbReference>
<proteinExistence type="inferred from homology"/>
<dbReference type="AlphaFoldDB" id="A0A0C5Q7B7"/>
<dbReference type="SUPFAM" id="SSF48295">
    <property type="entry name" value="TrpR-like"/>
    <property type="match status" value="3"/>
</dbReference>
<dbReference type="Gene3D" id="1.10.10.10">
    <property type="entry name" value="Winged helix-like DNA-binding domain superfamily/Winged helix DNA-binding domain"/>
    <property type="match status" value="2"/>
</dbReference>
<dbReference type="STRING" id="1192197.JBW_02196"/>
<dbReference type="InterPro" id="IPR010921">
    <property type="entry name" value="Trp_repressor/repl_initiator"/>
</dbReference>
<evidence type="ECO:0000313" key="3">
    <source>
        <dbReference type="EMBL" id="AJQ27544.1"/>
    </source>
</evidence>
<name>A0A0C5Q7B7_9FIRM</name>